<keyword evidence="10" id="KW-0378">Hydrolase</keyword>
<dbReference type="Gene3D" id="3.60.15.10">
    <property type="entry name" value="Ribonuclease Z/Hydroxyacylglutathione hydrolase-like"/>
    <property type="match status" value="1"/>
</dbReference>
<keyword evidence="7" id="KW-0479">Metal-binding</keyword>
<dbReference type="STRING" id="1150112.SAMN04487893_102209"/>
<proteinExistence type="inferred from homology"/>
<dbReference type="GO" id="GO:0046677">
    <property type="term" value="P:response to antibiotic"/>
    <property type="evidence" value="ECO:0007669"/>
    <property type="project" value="UniProtKB-KW"/>
</dbReference>
<dbReference type="EC" id="3.5.2.6" evidence="6"/>
<dbReference type="PANTHER" id="PTHR42951">
    <property type="entry name" value="METALLO-BETA-LACTAMASE DOMAIN-CONTAINING"/>
    <property type="match status" value="1"/>
</dbReference>
<dbReference type="AlphaFoldDB" id="A0A1I3MPI5"/>
<dbReference type="Proteomes" id="UP000243887">
    <property type="component" value="Unassembled WGS sequence"/>
</dbReference>
<dbReference type="InterPro" id="IPR050855">
    <property type="entry name" value="NDM-1-like"/>
</dbReference>
<dbReference type="InterPro" id="IPR036866">
    <property type="entry name" value="RibonucZ/Hydroxyglut_hydro"/>
</dbReference>
<dbReference type="PROSITE" id="PS51257">
    <property type="entry name" value="PROKAR_LIPOPROTEIN"/>
    <property type="match status" value="1"/>
</dbReference>
<comment type="cofactor">
    <cofactor evidence="2">
        <name>Zn(2+)</name>
        <dbReference type="ChEBI" id="CHEBI:29105"/>
    </cofactor>
</comment>
<reference evidence="15" key="1">
    <citation type="submission" date="2016-10" db="EMBL/GenBank/DDBJ databases">
        <authorList>
            <person name="Varghese N."/>
            <person name="Submissions S."/>
        </authorList>
    </citation>
    <scope>NUCLEOTIDE SEQUENCE [LARGE SCALE GENOMIC DNA]</scope>
    <source>
        <strain evidence="15">DSM 26542</strain>
    </source>
</reference>
<keyword evidence="9" id="KW-0574">Periplasm</keyword>
<dbReference type="Pfam" id="PF00753">
    <property type="entry name" value="Lactamase_B"/>
    <property type="match status" value="1"/>
</dbReference>
<gene>
    <name evidence="14" type="ORF">SAMN04487893_102209</name>
</gene>
<dbReference type="GO" id="GO:0042597">
    <property type="term" value="C:periplasmic space"/>
    <property type="evidence" value="ECO:0007669"/>
    <property type="project" value="UniProtKB-SubCell"/>
</dbReference>
<evidence type="ECO:0000256" key="10">
    <source>
        <dbReference type="ARBA" id="ARBA00022801"/>
    </source>
</evidence>
<dbReference type="PANTHER" id="PTHR42951:SF4">
    <property type="entry name" value="ACYL-COENZYME A THIOESTERASE MBLAC2"/>
    <property type="match status" value="1"/>
</dbReference>
<comment type="similarity">
    <text evidence="4">Belongs to the metallo-beta-lactamase superfamily. Class-B beta-lactamase family.</text>
</comment>
<keyword evidence="8" id="KW-0732">Signal</keyword>
<evidence type="ECO:0000256" key="1">
    <source>
        <dbReference type="ARBA" id="ARBA00001526"/>
    </source>
</evidence>
<evidence type="ECO:0000313" key="14">
    <source>
        <dbReference type="EMBL" id="SFI98635.1"/>
    </source>
</evidence>
<dbReference type="SMR" id="A0A1I3MPI5"/>
<evidence type="ECO:0000256" key="2">
    <source>
        <dbReference type="ARBA" id="ARBA00001947"/>
    </source>
</evidence>
<dbReference type="InterPro" id="IPR058199">
    <property type="entry name" value="BlaB//VIM/IMP-1"/>
</dbReference>
<keyword evidence="11" id="KW-0862">Zinc</keyword>
<comment type="subcellular location">
    <subcellularLocation>
        <location evidence="3">Periplasm</location>
    </subcellularLocation>
</comment>
<name>A0A1I3MPI5_9FLAO</name>
<dbReference type="InterPro" id="IPR001018">
    <property type="entry name" value="Beta-lactamase_class-B_CS"/>
</dbReference>
<sequence length="257" mass="28516">MKYSMKNVFHSISMLLLFILLVGCNSQRSSIVTPIVVYKSQDLIITELSKNTFLHTSFLKTNDFGLVPCNGMIVKNNDEVVIFDTTTDNKSSQELISWIRFTLGCTVKAVITTHFHEDNLGGLSAFKHHNIPSYANSKTIELAKKHGYSVPTNAFDNALTLNVGDKVVVAKYFGPGHTEDNIVGYFPSEDILFGGCLIKELNADKGYLGDANVVEWSKTVERIKHEFPSVNLVIPGHGTPGTSELLDYTIELFKHGK</sequence>
<dbReference type="PROSITE" id="PS00744">
    <property type="entry name" value="BETA_LACTAMASE_B_2"/>
    <property type="match status" value="1"/>
</dbReference>
<feature type="domain" description="Metallo-beta-lactamase" evidence="13">
    <location>
        <begin position="68"/>
        <end position="237"/>
    </location>
</feature>
<evidence type="ECO:0000256" key="4">
    <source>
        <dbReference type="ARBA" id="ARBA00005250"/>
    </source>
</evidence>
<evidence type="ECO:0000256" key="8">
    <source>
        <dbReference type="ARBA" id="ARBA00022729"/>
    </source>
</evidence>
<evidence type="ECO:0000256" key="12">
    <source>
        <dbReference type="ARBA" id="ARBA00023251"/>
    </source>
</evidence>
<dbReference type="GO" id="GO:0008270">
    <property type="term" value="F:zinc ion binding"/>
    <property type="evidence" value="ECO:0007669"/>
    <property type="project" value="InterPro"/>
</dbReference>
<dbReference type="EMBL" id="FORU01000002">
    <property type="protein sequence ID" value="SFI98635.1"/>
    <property type="molecule type" value="Genomic_DNA"/>
</dbReference>
<dbReference type="InterPro" id="IPR001279">
    <property type="entry name" value="Metallo-B-lactamas"/>
</dbReference>
<comment type="subunit">
    <text evidence="5">Monomer.</text>
</comment>
<keyword evidence="15" id="KW-1185">Reference proteome</keyword>
<dbReference type="GO" id="GO:0017001">
    <property type="term" value="P:antibiotic catabolic process"/>
    <property type="evidence" value="ECO:0007669"/>
    <property type="project" value="InterPro"/>
</dbReference>
<protein>
    <recommendedName>
        <fullName evidence="6">beta-lactamase</fullName>
        <ecNumber evidence="6">3.5.2.6</ecNumber>
    </recommendedName>
</protein>
<evidence type="ECO:0000256" key="9">
    <source>
        <dbReference type="ARBA" id="ARBA00022764"/>
    </source>
</evidence>
<dbReference type="SMART" id="SM00849">
    <property type="entry name" value="Lactamase_B"/>
    <property type="match status" value="1"/>
</dbReference>
<dbReference type="CDD" id="cd16302">
    <property type="entry name" value="CcrA-like_MBL-B1"/>
    <property type="match status" value="1"/>
</dbReference>
<keyword evidence="12" id="KW-0046">Antibiotic resistance</keyword>
<comment type="catalytic activity">
    <reaction evidence="1">
        <text>a beta-lactam + H2O = a substituted beta-amino acid</text>
        <dbReference type="Rhea" id="RHEA:20401"/>
        <dbReference type="ChEBI" id="CHEBI:15377"/>
        <dbReference type="ChEBI" id="CHEBI:35627"/>
        <dbReference type="ChEBI" id="CHEBI:140347"/>
        <dbReference type="EC" id="3.5.2.6"/>
    </reaction>
</comment>
<evidence type="ECO:0000313" key="15">
    <source>
        <dbReference type="Proteomes" id="UP000243887"/>
    </source>
</evidence>
<evidence type="ECO:0000259" key="13">
    <source>
        <dbReference type="SMART" id="SM00849"/>
    </source>
</evidence>
<dbReference type="GO" id="GO:0008800">
    <property type="term" value="F:beta-lactamase activity"/>
    <property type="evidence" value="ECO:0007669"/>
    <property type="project" value="UniProtKB-EC"/>
</dbReference>
<evidence type="ECO:0000256" key="7">
    <source>
        <dbReference type="ARBA" id="ARBA00022723"/>
    </source>
</evidence>
<evidence type="ECO:0000256" key="11">
    <source>
        <dbReference type="ARBA" id="ARBA00022833"/>
    </source>
</evidence>
<dbReference type="NCBIfam" id="NF012229">
    <property type="entry name" value="bla_class_B_core"/>
    <property type="match status" value="1"/>
</dbReference>
<accession>A0A1I3MPI5</accession>
<dbReference type="SUPFAM" id="SSF56281">
    <property type="entry name" value="Metallo-hydrolase/oxidoreductase"/>
    <property type="match status" value="1"/>
</dbReference>
<evidence type="ECO:0000256" key="6">
    <source>
        <dbReference type="ARBA" id="ARBA00012865"/>
    </source>
</evidence>
<organism evidence="14 15">
    <name type="scientific">Myroides guanonis</name>
    <dbReference type="NCBI Taxonomy" id="1150112"/>
    <lineage>
        <taxon>Bacteria</taxon>
        <taxon>Pseudomonadati</taxon>
        <taxon>Bacteroidota</taxon>
        <taxon>Flavobacteriia</taxon>
        <taxon>Flavobacteriales</taxon>
        <taxon>Flavobacteriaceae</taxon>
        <taxon>Myroides</taxon>
    </lineage>
</organism>
<evidence type="ECO:0000256" key="5">
    <source>
        <dbReference type="ARBA" id="ARBA00011245"/>
    </source>
</evidence>
<dbReference type="NCBIfam" id="NF033088">
    <property type="entry name" value="bla_subclass_B1"/>
    <property type="match status" value="1"/>
</dbReference>
<evidence type="ECO:0000256" key="3">
    <source>
        <dbReference type="ARBA" id="ARBA00004418"/>
    </source>
</evidence>